<reference evidence="2" key="1">
    <citation type="submission" date="2020-03" db="EMBL/GenBank/DDBJ databases">
        <title>The deep terrestrial virosphere.</title>
        <authorList>
            <person name="Holmfeldt K."/>
            <person name="Nilsson E."/>
            <person name="Simone D."/>
            <person name="Lopez-Fernandez M."/>
            <person name="Wu X."/>
            <person name="de Brujin I."/>
            <person name="Lundin D."/>
            <person name="Andersson A."/>
            <person name="Bertilsson S."/>
            <person name="Dopson M."/>
        </authorList>
    </citation>
    <scope>NUCLEOTIDE SEQUENCE</scope>
    <source>
        <strain evidence="2">MM415A00901</strain>
        <strain evidence="1">MM415B00267</strain>
    </source>
</reference>
<gene>
    <name evidence="2" type="ORF">MM415A00901_0003</name>
    <name evidence="1" type="ORF">MM415B00267_0010</name>
</gene>
<name>A0A6M3KC03_9ZZZZ</name>
<evidence type="ECO:0000313" key="2">
    <source>
        <dbReference type="EMBL" id="QJA79380.1"/>
    </source>
</evidence>
<protein>
    <submittedName>
        <fullName evidence="2">Uncharacterized protein</fullName>
    </submittedName>
</protein>
<dbReference type="EMBL" id="MT141567">
    <property type="protein sequence ID" value="QJA67184.1"/>
    <property type="molecule type" value="Genomic_DNA"/>
</dbReference>
<dbReference type="AlphaFoldDB" id="A0A6M3KC03"/>
<evidence type="ECO:0000313" key="1">
    <source>
        <dbReference type="EMBL" id="QJA67184.1"/>
    </source>
</evidence>
<proteinExistence type="predicted"/>
<sequence>MSSVKIKSINIEVGTKKFNITVDEALKLQSILNELFGKDIIKKETVIHHNHLNPWYFDPPYSEPLLFSCSNSAVGYTGNETLKITC</sequence>
<dbReference type="EMBL" id="MT142379">
    <property type="protein sequence ID" value="QJA79380.1"/>
    <property type="molecule type" value="Genomic_DNA"/>
</dbReference>
<organism evidence="2">
    <name type="scientific">viral metagenome</name>
    <dbReference type="NCBI Taxonomy" id="1070528"/>
    <lineage>
        <taxon>unclassified sequences</taxon>
        <taxon>metagenomes</taxon>
        <taxon>organismal metagenomes</taxon>
    </lineage>
</organism>
<accession>A0A6M3KC03</accession>